<dbReference type="SUPFAM" id="SSF57196">
    <property type="entry name" value="EGF/Laminin"/>
    <property type="match status" value="9"/>
</dbReference>
<dbReference type="InterPro" id="IPR000034">
    <property type="entry name" value="Laminin_IV"/>
</dbReference>
<dbReference type="OrthoDB" id="5985440at2759"/>
<feature type="domain" description="Laminin IV type A" evidence="11">
    <location>
        <begin position="808"/>
        <end position="1003"/>
    </location>
</feature>
<dbReference type="SMART" id="SM00281">
    <property type="entry name" value="LamB"/>
    <property type="match status" value="1"/>
</dbReference>
<evidence type="ECO:0000313" key="13">
    <source>
        <dbReference type="EMBL" id="KAF6024400.1"/>
    </source>
</evidence>
<evidence type="ECO:0000256" key="9">
    <source>
        <dbReference type="SAM" id="Coils"/>
    </source>
</evidence>
<evidence type="ECO:0000259" key="10">
    <source>
        <dbReference type="PROSITE" id="PS50027"/>
    </source>
</evidence>
<evidence type="ECO:0000256" key="7">
    <source>
        <dbReference type="ARBA" id="ARBA00023292"/>
    </source>
</evidence>
<feature type="domain" description="Laminin EGF-like" evidence="10">
    <location>
        <begin position="594"/>
        <end position="642"/>
    </location>
</feature>
<keyword evidence="6" id="KW-0325">Glycoprotein</keyword>
<dbReference type="InterPro" id="IPR008979">
    <property type="entry name" value="Galactose-bd-like_sf"/>
</dbReference>
<evidence type="ECO:0000256" key="1">
    <source>
        <dbReference type="ARBA" id="ARBA00004613"/>
    </source>
</evidence>
<comment type="caution">
    <text evidence="13">The sequence shown here is derived from an EMBL/GenBank/DDBJ whole genome shotgun (WGS) entry which is preliminary data.</text>
</comment>
<dbReference type="Gene3D" id="2.60.120.260">
    <property type="entry name" value="Galactose-binding domain-like"/>
    <property type="match status" value="1"/>
</dbReference>
<dbReference type="Gene3D" id="2.170.300.10">
    <property type="entry name" value="Tie2 ligand-binding domain superfamily"/>
    <property type="match status" value="1"/>
</dbReference>
<evidence type="ECO:0000256" key="3">
    <source>
        <dbReference type="ARBA" id="ARBA00022729"/>
    </source>
</evidence>
<keyword evidence="4" id="KW-0677">Repeat</keyword>
<dbReference type="FunFam" id="2.10.25.10:FF:000188">
    <property type="entry name" value="Laminin subunit gamma 2"/>
    <property type="match status" value="2"/>
</dbReference>
<dbReference type="PRINTS" id="PR00011">
    <property type="entry name" value="EGFLAMININ"/>
</dbReference>
<dbReference type="GO" id="GO:0005576">
    <property type="term" value="C:extracellular region"/>
    <property type="evidence" value="ECO:0007669"/>
    <property type="project" value="UniProtKB-SubCell"/>
</dbReference>
<feature type="disulfide bond" evidence="8">
    <location>
        <begin position="1067"/>
        <end position="1081"/>
    </location>
</feature>
<name>A0A7J7JDV6_BUGNE</name>
<gene>
    <name evidence="13" type="ORF">EB796_017312</name>
</gene>
<evidence type="ECO:0000256" key="8">
    <source>
        <dbReference type="PROSITE-ProRule" id="PRU00460"/>
    </source>
</evidence>
<dbReference type="FunFam" id="2.10.25.10:FF:000407">
    <property type="entry name" value="Laminin subunit alpha-3"/>
    <property type="match status" value="1"/>
</dbReference>
<protein>
    <recommendedName>
        <fullName evidence="15">Laminin-like protein epi-1</fullName>
    </recommendedName>
</protein>
<feature type="disulfide bond" evidence="8">
    <location>
        <begin position="1107"/>
        <end position="1116"/>
    </location>
</feature>
<feature type="domain" description="Laminin EGF-like" evidence="10">
    <location>
        <begin position="1039"/>
        <end position="1083"/>
    </location>
</feature>
<feature type="disulfide bond" evidence="8">
    <location>
        <begin position="1159"/>
        <end position="1168"/>
    </location>
</feature>
<feature type="domain" description="Laminin EGF-like" evidence="10">
    <location>
        <begin position="1084"/>
        <end position="1139"/>
    </location>
</feature>
<keyword evidence="9" id="KW-0175">Coiled coil</keyword>
<feature type="domain" description="Laminin EGF-like" evidence="10">
    <location>
        <begin position="314"/>
        <end position="367"/>
    </location>
</feature>
<evidence type="ECO:0000259" key="12">
    <source>
        <dbReference type="PROSITE" id="PS51117"/>
    </source>
</evidence>
<dbReference type="InterPro" id="IPR000742">
    <property type="entry name" value="EGF"/>
</dbReference>
<dbReference type="PANTHER" id="PTHR10574:SF406">
    <property type="entry name" value="LAMININ SUBUNIT ALPHA 5"/>
    <property type="match status" value="1"/>
</dbReference>
<keyword evidence="14" id="KW-1185">Reference proteome</keyword>
<comment type="caution">
    <text evidence="8">Lacks conserved residue(s) required for the propagation of feature annotation.</text>
</comment>
<reference evidence="13" key="1">
    <citation type="submission" date="2020-06" db="EMBL/GenBank/DDBJ databases">
        <title>Draft genome of Bugula neritina, a colonial animal packing powerful symbionts and potential medicines.</title>
        <authorList>
            <person name="Rayko M."/>
        </authorList>
    </citation>
    <scope>NUCLEOTIDE SEQUENCE [LARGE SCALE GENOMIC DNA]</scope>
    <source>
        <strain evidence="13">Kwan_BN1</strain>
    </source>
</reference>
<evidence type="ECO:0008006" key="15">
    <source>
        <dbReference type="Google" id="ProtNLM"/>
    </source>
</evidence>
<evidence type="ECO:0000259" key="11">
    <source>
        <dbReference type="PROSITE" id="PS51115"/>
    </source>
</evidence>
<feature type="domain" description="Laminin EGF-like" evidence="10">
    <location>
        <begin position="368"/>
        <end position="419"/>
    </location>
</feature>
<dbReference type="FunFam" id="2.10.25.10:FF:000074">
    <property type="entry name" value="Laminin subunit alpha"/>
    <property type="match status" value="1"/>
</dbReference>
<dbReference type="PROSITE" id="PS51117">
    <property type="entry name" value="LAMININ_NTER"/>
    <property type="match status" value="1"/>
</dbReference>
<dbReference type="Proteomes" id="UP000593567">
    <property type="component" value="Unassembled WGS sequence"/>
</dbReference>
<dbReference type="PROSITE" id="PS51115">
    <property type="entry name" value="LAMININ_IVA"/>
    <property type="match status" value="1"/>
</dbReference>
<comment type="subcellular location">
    <subcellularLocation>
        <location evidence="1">Secreted</location>
    </subcellularLocation>
</comment>
<feature type="domain" description="Laminin N-terminal" evidence="12">
    <location>
        <begin position="44"/>
        <end position="312"/>
    </location>
</feature>
<feature type="disulfide bond" evidence="8">
    <location>
        <begin position="645"/>
        <end position="662"/>
    </location>
</feature>
<evidence type="ECO:0000256" key="6">
    <source>
        <dbReference type="ARBA" id="ARBA00023180"/>
    </source>
</evidence>
<keyword evidence="2" id="KW-0964">Secreted</keyword>
<dbReference type="GO" id="GO:0009887">
    <property type="term" value="P:animal organ morphogenesis"/>
    <property type="evidence" value="ECO:0007669"/>
    <property type="project" value="TreeGrafter"/>
</dbReference>
<dbReference type="FunFam" id="2.10.25.10:FF:000090">
    <property type="entry name" value="laminin subunit alpha"/>
    <property type="match status" value="2"/>
</dbReference>
<feature type="domain" description="Laminin EGF-like" evidence="10">
    <location>
        <begin position="692"/>
        <end position="738"/>
    </location>
</feature>
<dbReference type="CDD" id="cd00055">
    <property type="entry name" value="EGF_Lam"/>
    <property type="match status" value="12"/>
</dbReference>
<feature type="disulfide bond" evidence="8">
    <location>
        <begin position="616"/>
        <end position="625"/>
    </location>
</feature>
<dbReference type="PROSITE" id="PS50027">
    <property type="entry name" value="EGF_LAM_2"/>
    <property type="match status" value="9"/>
</dbReference>
<feature type="disulfide bond" evidence="8">
    <location>
        <begin position="390"/>
        <end position="399"/>
    </location>
</feature>
<organism evidence="13 14">
    <name type="scientific">Bugula neritina</name>
    <name type="common">Brown bryozoan</name>
    <name type="synonym">Sertularia neritina</name>
    <dbReference type="NCBI Taxonomy" id="10212"/>
    <lineage>
        <taxon>Eukaryota</taxon>
        <taxon>Metazoa</taxon>
        <taxon>Spiralia</taxon>
        <taxon>Lophotrochozoa</taxon>
        <taxon>Bryozoa</taxon>
        <taxon>Gymnolaemata</taxon>
        <taxon>Cheilostomatida</taxon>
        <taxon>Flustrina</taxon>
        <taxon>Buguloidea</taxon>
        <taxon>Bugulidae</taxon>
        <taxon>Bugula</taxon>
    </lineage>
</organism>
<dbReference type="InterPro" id="IPR002049">
    <property type="entry name" value="LE_dom"/>
</dbReference>
<dbReference type="InterPro" id="IPR056863">
    <property type="entry name" value="LMN_ATRN_NET-like_EGF"/>
</dbReference>
<feature type="domain" description="Laminin EGF-like" evidence="10">
    <location>
        <begin position="1249"/>
        <end position="1298"/>
    </location>
</feature>
<evidence type="ECO:0000256" key="2">
    <source>
        <dbReference type="ARBA" id="ARBA00022525"/>
    </source>
</evidence>
<keyword evidence="3" id="KW-0732">Signal</keyword>
<feature type="domain" description="Laminin EGF-like" evidence="10">
    <location>
        <begin position="643"/>
        <end position="691"/>
    </location>
</feature>
<dbReference type="GO" id="GO:0009888">
    <property type="term" value="P:tissue development"/>
    <property type="evidence" value="ECO:0007669"/>
    <property type="project" value="TreeGrafter"/>
</dbReference>
<feature type="disulfide bond" evidence="8">
    <location>
        <begin position="1055"/>
        <end position="1064"/>
    </location>
</feature>
<feature type="disulfide bond" evidence="8">
    <location>
        <begin position="664"/>
        <end position="673"/>
    </location>
</feature>
<dbReference type="SMART" id="SM00180">
    <property type="entry name" value="EGF_Lam"/>
    <property type="match status" value="15"/>
</dbReference>
<feature type="disulfide bond" evidence="8">
    <location>
        <begin position="371"/>
        <end position="388"/>
    </location>
</feature>
<keyword evidence="7 8" id="KW-0424">Laminin EGF-like domain</keyword>
<dbReference type="Pfam" id="PF24973">
    <property type="entry name" value="EGF_LMN_ATRN"/>
    <property type="match status" value="1"/>
</dbReference>
<dbReference type="InterPro" id="IPR008211">
    <property type="entry name" value="Laminin_N"/>
</dbReference>
<dbReference type="Pfam" id="PF00052">
    <property type="entry name" value="Laminin_B"/>
    <property type="match status" value="1"/>
</dbReference>
<dbReference type="GO" id="GO:0005604">
    <property type="term" value="C:basement membrane"/>
    <property type="evidence" value="ECO:0007669"/>
    <property type="project" value="UniProtKB-ARBA"/>
</dbReference>
<dbReference type="Gene3D" id="2.10.25.10">
    <property type="entry name" value="Laminin"/>
    <property type="match status" value="12"/>
</dbReference>
<evidence type="ECO:0000256" key="5">
    <source>
        <dbReference type="ARBA" id="ARBA00023157"/>
    </source>
</evidence>
<evidence type="ECO:0000313" key="14">
    <source>
        <dbReference type="Proteomes" id="UP000593567"/>
    </source>
</evidence>
<dbReference type="PROSITE" id="PS01248">
    <property type="entry name" value="EGF_LAM_1"/>
    <property type="match status" value="5"/>
</dbReference>
<accession>A0A7J7JDV6</accession>
<dbReference type="SUPFAM" id="SSF49785">
    <property type="entry name" value="Galactose-binding domain-like"/>
    <property type="match status" value="1"/>
</dbReference>
<feature type="disulfide bond" evidence="8">
    <location>
        <begin position="712"/>
        <end position="721"/>
    </location>
</feature>
<dbReference type="PANTHER" id="PTHR10574">
    <property type="entry name" value="NETRIN/LAMININ-RELATED"/>
    <property type="match status" value="1"/>
</dbReference>
<dbReference type="PROSITE" id="PS00022">
    <property type="entry name" value="EGF_1"/>
    <property type="match status" value="1"/>
</dbReference>
<dbReference type="SMART" id="SM00181">
    <property type="entry name" value="EGF"/>
    <property type="match status" value="7"/>
</dbReference>
<feature type="disulfide bond" evidence="8">
    <location>
        <begin position="338"/>
        <end position="347"/>
    </location>
</feature>
<dbReference type="InterPro" id="IPR050440">
    <property type="entry name" value="Laminin/Netrin_ECM"/>
</dbReference>
<keyword evidence="5 8" id="KW-1015">Disulfide bond</keyword>
<feature type="disulfide bond" evidence="8">
    <location>
        <begin position="1272"/>
        <end position="1281"/>
    </location>
</feature>
<proteinExistence type="predicted"/>
<evidence type="ECO:0000256" key="4">
    <source>
        <dbReference type="ARBA" id="ARBA00022737"/>
    </source>
</evidence>
<feature type="domain" description="Laminin EGF-like" evidence="10">
    <location>
        <begin position="1140"/>
        <end position="1185"/>
    </location>
</feature>
<dbReference type="EMBL" id="VXIV02002585">
    <property type="protein sequence ID" value="KAF6024400.1"/>
    <property type="molecule type" value="Genomic_DNA"/>
</dbReference>
<feature type="disulfide bond" evidence="8">
    <location>
        <begin position="643"/>
        <end position="655"/>
    </location>
</feature>
<feature type="coiled-coil region" evidence="9">
    <location>
        <begin position="1883"/>
        <end position="1917"/>
    </location>
</feature>
<sequence length="1933" mass="211459">MVFNSLIGLSYALGWSCNFMEKLAGVKLFFLSVTLWQAVCYDCNTGYCLPEPENFLSNLHDNVYRTISVSSVCSNSSQYIKFPDTGDPSTFSCVATNVSVENLYDDDPNFSTYWQSANTVSSLGNVSEQWIVVNLTDVFSIRSILIVFTSPHVSDNELSDVRPKALVIERWSNIAQEFQPWQYYSPNCAESFPGVVYQPINGPSFSPTSAVCKELYYSGDTTTRALDKPYQFGSHCEECLPLYNKQPWQMSTDLVNASCLECECNGNADSCAYDELTDDFICVDCSNNSYGDKCQHCIDGYYAVEEDGISCAECECTGLGVVSTNITVCNSTSGQCPCKENAAGQRCDTCRHGYWNLTANSETGCQECDGCDKAGTEASVCDPVTGRCFCRENVEGELCSTCKPQTFNFSAENDQGCSDCDCTPGASSSLECGSSPHGQCMCLNNIEGRQCDTPSSGYYVPKLDSLRFSSAKGVSVIVPSTMNYTVLITSNISSADFITTNGTISATHGCAGKEQQKISNLSTVCLLADVVYQVDSRSDVTFVLLPEIPVVYAEQEEAQDCVQQVIDGESFRSGFCTSIEYSIMAGVYGAALKCDCDEEGANTPQLCDPYSGQCLCKPGIAELRCDSCMAHFYNKTTFGCQDCSCHPNGSLSMSCDTETGACQCQENVTGEKCDTCLLQYYGLNSGNGCEPCKCSEYSRSMECGIEDGQCPCAHGVTGRTCTSCQDGYFKLSENGCSPCNCNLIGSVNSTCSQLEGTCSCKTWVAGKSCDTCMGGFHKLWHEERQCKMCHCSGHSFKCSSQSGWYQLVISDQWSLVEGSVVEPRWSAVDSESVEQTTSTEIYHSDDDIQEVTAVLVESTSTDLYFKATDKYLGDQKAAYYQFLRFTISYTSAQQAVLDYTERYVVLKGHQLNYELWSHPIELPENGPVEYSLKISEESFVRNDTLKLATLPEILLLLYNVTEILLPASFNQVLGSVGRLHAVTMETGTRDPEIGGVELSNVEVCQCPEGYEGDQCELCSGGYYRIPIGSESPLDSCVPCDCNGQSCDPLTGKCQCDDITTGAQCDSCINDYYGAPASGISCKKCECHSSTNTSCVLDSDGLFTCLVCDVGHTGRQCERCLDGYYGNSRSHSEEDWKCQPCDCSGNSDVCNSLTGICIDCARNTGGDHCGTCLDGYYGNISVGCQACNCTGAGYSSTCHPSTGACECLEGLNISSSCVNCMDGFYNSQYSCALMGLVANVSDECSYCVPCDCHTNGTIDGSNKCDKSTGQCMCKDNVGSLDCSVCADGYYGNDVLSCLPCGCSTEGSKPNTTCDNVSGQCQCLHTAIHGRSCDQCLNNTYGDFPLCSFCGECYEGWQQVLHQASAQLQQSIEQIITMSAPYDGYTIKEVQHVLDVVQKNITLSQDLYQSAMLTLNTTRDVKTMFILLQHSLDGIAQSINVLTNQHEAYSILVSNFPKMNLINSSINRLPSKIQDTTVANQQVSSQLLKQEMRWNSTIANLTTAQNTHAAIQVALEGVMEAINSTDNALANREMYFMSNLVARMENLSAQLFIDNNTLQRINQTLVKDTEDLHQISDLVTLLRHDLDLLKNSTQDQYDKAVTEKTSVSSLSSSASYTRQRMRQLLVAVNTQMSRINLLQTLLVKQWEELNHTQITTLDISANLKSIEELSANISTPADAPTLQEIEELIASTIENQVDSQEVDTYEGEVASLYEEADQITSDTLEAEAEVSRAIEQVESAERDLSAAQSFTNQSATVADQNFTSLQTSINTSLVKVNTSLAEKSQMQTRIADHLTLFKYLTSQIVTCDVEIANEISFLNITTDELEMMAVNAEQTVSSMSSLQTQLFLRLQLQVGVVQRTQLTVTLSAAKHQANHQTVSDHYTQLIELVKEYRDKQRRLHSLETQIDVAESRLLTLIEKYKTAATDPVSSGSCSP</sequence>
<dbReference type="Pfam" id="PF00053">
    <property type="entry name" value="EGF_laminin"/>
    <property type="match status" value="14"/>
</dbReference>